<evidence type="ECO:0000313" key="2">
    <source>
        <dbReference type="Proteomes" id="UP000427842"/>
    </source>
</evidence>
<protein>
    <recommendedName>
        <fullName evidence="3">Transposase</fullName>
    </recommendedName>
</protein>
<dbReference type="Proteomes" id="UP000427842">
    <property type="component" value="Unassembled WGS sequence"/>
</dbReference>
<comment type="caution">
    <text evidence="1">The sequence shown here is derived from an EMBL/GenBank/DDBJ whole genome shotgun (WGS) entry which is preliminary data.</text>
</comment>
<gene>
    <name evidence="1" type="ORF">D3W54_12820</name>
</gene>
<organism evidence="1 2">
    <name type="scientific">Komagataeibacter medellinensis</name>
    <dbReference type="NCBI Taxonomy" id="1177712"/>
    <lineage>
        <taxon>Bacteria</taxon>
        <taxon>Pseudomonadati</taxon>
        <taxon>Pseudomonadota</taxon>
        <taxon>Alphaproteobacteria</taxon>
        <taxon>Acetobacterales</taxon>
        <taxon>Acetobacteraceae</taxon>
        <taxon>Komagataeibacter</taxon>
    </lineage>
</organism>
<sequence length="96" mass="10896">MEGLEEVFLPVARGLHHVFPAYVGMNRITRVGGASRRTSFDPSHKGTSFGRENITVVSDTRWLTLADTKEGFHHDVPFHFRECSPHMRGGTAERFR</sequence>
<proteinExistence type="predicted"/>
<keyword evidence="2" id="KW-1185">Reference proteome</keyword>
<evidence type="ECO:0008006" key="3">
    <source>
        <dbReference type="Google" id="ProtNLM"/>
    </source>
</evidence>
<name>A0ABQ6VY24_9PROT</name>
<evidence type="ECO:0000313" key="1">
    <source>
        <dbReference type="EMBL" id="KAB8124932.1"/>
    </source>
</evidence>
<dbReference type="EMBL" id="QYAZ01000001">
    <property type="protein sequence ID" value="KAB8124932.1"/>
    <property type="molecule type" value="Genomic_DNA"/>
</dbReference>
<accession>A0ABQ6VY24</accession>
<reference evidence="1 2" key="1">
    <citation type="submission" date="2018-09" db="EMBL/GenBank/DDBJ databases">
        <title>Genome sequence and characterization of the bcs clusters for the production of nanocellulose from the low pH resistant strain Komagataeibacter medellinensis ID13488.</title>
        <authorList>
            <person name="Hernandez-Arriaga A.M."/>
            <person name="Del Cerro C."/>
            <person name="Urbina L."/>
            <person name="Eceiza A."/>
            <person name="Retegi A."/>
            <person name="Prieto M.A."/>
        </authorList>
    </citation>
    <scope>NUCLEOTIDE SEQUENCE [LARGE SCALE GENOMIC DNA]</scope>
    <source>
        <strain evidence="1 2">ID13488</strain>
    </source>
</reference>